<dbReference type="EMBL" id="JANYMP010000002">
    <property type="protein sequence ID" value="MCS7476379.1"/>
    <property type="molecule type" value="Genomic_DNA"/>
</dbReference>
<accession>A0A9X2VHU1</accession>
<dbReference type="Proteomes" id="UP001141259">
    <property type="component" value="Unassembled WGS sequence"/>
</dbReference>
<protein>
    <submittedName>
        <fullName evidence="1">Uncharacterized protein</fullName>
    </submittedName>
</protein>
<proteinExistence type="predicted"/>
<organism evidence="1 2">
    <name type="scientific">Umezawaea endophytica</name>
    <dbReference type="NCBI Taxonomy" id="1654476"/>
    <lineage>
        <taxon>Bacteria</taxon>
        <taxon>Bacillati</taxon>
        <taxon>Actinomycetota</taxon>
        <taxon>Actinomycetes</taxon>
        <taxon>Pseudonocardiales</taxon>
        <taxon>Pseudonocardiaceae</taxon>
        <taxon>Umezawaea</taxon>
    </lineage>
</organism>
<reference evidence="1" key="1">
    <citation type="submission" date="2022-08" db="EMBL/GenBank/DDBJ databases">
        <authorList>
            <person name="Tistechok S."/>
            <person name="Samborskyy M."/>
            <person name="Roman I."/>
        </authorList>
    </citation>
    <scope>NUCLEOTIDE SEQUENCE</scope>
    <source>
        <strain evidence="1">DSM 103496</strain>
    </source>
</reference>
<name>A0A9X2VHU1_9PSEU</name>
<dbReference type="AlphaFoldDB" id="A0A9X2VHU1"/>
<gene>
    <name evidence="1" type="ORF">NZH93_05895</name>
</gene>
<keyword evidence="2" id="KW-1185">Reference proteome</keyword>
<evidence type="ECO:0000313" key="1">
    <source>
        <dbReference type="EMBL" id="MCS7476379.1"/>
    </source>
</evidence>
<comment type="caution">
    <text evidence="1">The sequence shown here is derived from an EMBL/GenBank/DDBJ whole genome shotgun (WGS) entry which is preliminary data.</text>
</comment>
<sequence>MLNALWRKLFKQGLPADFTGSLDGEEAVLAHAAVRGGGYLVATSLGLWLPGPRRVGWHLISKATWGGSALAVVEAEEDGEAGDAMLLRDLPPQRFTLEEPGKIPQVVHTRVTGSIKTRQHIGDAWYLQRKVPGRGGVVLQVRPDPDADVTALRDIAAGVAAKMKDLKPSE</sequence>
<dbReference type="RefSeq" id="WP_259621878.1">
    <property type="nucleotide sequence ID" value="NZ_JANYMP010000002.1"/>
</dbReference>
<evidence type="ECO:0000313" key="2">
    <source>
        <dbReference type="Proteomes" id="UP001141259"/>
    </source>
</evidence>